<dbReference type="AlphaFoldDB" id="A0A0N7KLI9"/>
<proteinExistence type="predicted"/>
<accession>A0A0N7KLI9</accession>
<feature type="non-terminal residue" evidence="2">
    <location>
        <position position="1"/>
    </location>
</feature>
<sequence length="167" mass="17714">FPSLSLLLLGQRTARVGGGGRGRRPPNGPCRRPPRCVRAFGDLLGNGIFNFDGETWVAQHKTTAGRAPPILSHRPPRAAPYHRSPRAAAPLPPSRRSPTLTHRRSSPSFLPAGARRRSSPVGRSDELTSFLAELPSAAVSAGATLASVALSAGTSKRRKGMQKKTKG</sequence>
<keyword evidence="3" id="KW-1185">Reference proteome</keyword>
<dbReference type="InParanoid" id="A0A0N7KLI9"/>
<evidence type="ECO:0000256" key="1">
    <source>
        <dbReference type="SAM" id="MobiDB-lite"/>
    </source>
</evidence>
<feature type="region of interest" description="Disordered" evidence="1">
    <location>
        <begin position="63"/>
        <end position="124"/>
    </location>
</feature>
<protein>
    <submittedName>
        <fullName evidence="2">Os06g0146700 protein</fullName>
    </submittedName>
</protein>
<evidence type="ECO:0000313" key="3">
    <source>
        <dbReference type="Proteomes" id="UP000059680"/>
    </source>
</evidence>
<gene>
    <name evidence="2" type="ordered locus">Os06g0146700</name>
    <name evidence="2" type="ORF">OSNPB_060146700</name>
</gene>
<dbReference type="PaxDb" id="39947-A0A0N7KLI9"/>
<dbReference type="Gramene" id="Os06t0146700-01">
    <property type="protein sequence ID" value="Os06t0146700-01"/>
    <property type="gene ID" value="Os06g0146700"/>
</dbReference>
<organism evidence="2 3">
    <name type="scientific">Oryza sativa subsp. japonica</name>
    <name type="common">Rice</name>
    <dbReference type="NCBI Taxonomy" id="39947"/>
    <lineage>
        <taxon>Eukaryota</taxon>
        <taxon>Viridiplantae</taxon>
        <taxon>Streptophyta</taxon>
        <taxon>Embryophyta</taxon>
        <taxon>Tracheophyta</taxon>
        <taxon>Spermatophyta</taxon>
        <taxon>Magnoliopsida</taxon>
        <taxon>Liliopsida</taxon>
        <taxon>Poales</taxon>
        <taxon>Poaceae</taxon>
        <taxon>BOP clade</taxon>
        <taxon>Oryzoideae</taxon>
        <taxon>Oryzeae</taxon>
        <taxon>Oryzinae</taxon>
        <taxon>Oryza</taxon>
        <taxon>Oryza sativa</taxon>
    </lineage>
</organism>
<evidence type="ECO:0000313" key="2">
    <source>
        <dbReference type="EMBL" id="BAS96145.1"/>
    </source>
</evidence>
<reference evidence="2 3" key="3">
    <citation type="journal article" date="2013" name="Rice">
        <title>Improvement of the Oryza sativa Nipponbare reference genome using next generation sequence and optical map data.</title>
        <authorList>
            <person name="Kawahara Y."/>
            <person name="de la Bastide M."/>
            <person name="Hamilton J.P."/>
            <person name="Kanamori H."/>
            <person name="McCombie W.R."/>
            <person name="Ouyang S."/>
            <person name="Schwartz D.C."/>
            <person name="Tanaka T."/>
            <person name="Wu J."/>
            <person name="Zhou S."/>
            <person name="Childs K.L."/>
            <person name="Davidson R.M."/>
            <person name="Lin H."/>
            <person name="Quesada-Ocampo L."/>
            <person name="Vaillancourt B."/>
            <person name="Sakai H."/>
            <person name="Lee S.S."/>
            <person name="Kim J."/>
            <person name="Numa H."/>
            <person name="Itoh T."/>
            <person name="Buell C.R."/>
            <person name="Matsumoto T."/>
        </authorList>
    </citation>
    <scope>NUCLEOTIDE SEQUENCE [LARGE SCALE GENOMIC DNA]</scope>
    <source>
        <strain evidence="3">cv. Nipponbare</strain>
    </source>
</reference>
<dbReference type="EMBL" id="AP014962">
    <property type="protein sequence ID" value="BAS96145.1"/>
    <property type="molecule type" value="Genomic_DNA"/>
</dbReference>
<reference evidence="3" key="1">
    <citation type="journal article" date="2005" name="Nature">
        <title>The map-based sequence of the rice genome.</title>
        <authorList>
            <consortium name="International rice genome sequencing project (IRGSP)"/>
            <person name="Matsumoto T."/>
            <person name="Wu J."/>
            <person name="Kanamori H."/>
            <person name="Katayose Y."/>
            <person name="Fujisawa M."/>
            <person name="Namiki N."/>
            <person name="Mizuno H."/>
            <person name="Yamamoto K."/>
            <person name="Antonio B.A."/>
            <person name="Baba T."/>
            <person name="Sakata K."/>
            <person name="Nagamura Y."/>
            <person name="Aoki H."/>
            <person name="Arikawa K."/>
            <person name="Arita K."/>
            <person name="Bito T."/>
            <person name="Chiden Y."/>
            <person name="Fujitsuka N."/>
            <person name="Fukunaka R."/>
            <person name="Hamada M."/>
            <person name="Harada C."/>
            <person name="Hayashi A."/>
            <person name="Hijishita S."/>
            <person name="Honda M."/>
            <person name="Hosokawa S."/>
            <person name="Ichikawa Y."/>
            <person name="Idonuma A."/>
            <person name="Iijima M."/>
            <person name="Ikeda M."/>
            <person name="Ikeno M."/>
            <person name="Ito K."/>
            <person name="Ito S."/>
            <person name="Ito T."/>
            <person name="Ito Y."/>
            <person name="Ito Y."/>
            <person name="Iwabuchi A."/>
            <person name="Kamiya K."/>
            <person name="Karasawa W."/>
            <person name="Kurita K."/>
            <person name="Katagiri S."/>
            <person name="Kikuta A."/>
            <person name="Kobayashi H."/>
            <person name="Kobayashi N."/>
            <person name="Machita K."/>
            <person name="Maehara T."/>
            <person name="Masukawa M."/>
            <person name="Mizubayashi T."/>
            <person name="Mukai Y."/>
            <person name="Nagasaki H."/>
            <person name="Nagata Y."/>
            <person name="Naito S."/>
            <person name="Nakashima M."/>
            <person name="Nakama Y."/>
            <person name="Nakamichi Y."/>
            <person name="Nakamura M."/>
            <person name="Meguro A."/>
            <person name="Negishi M."/>
            <person name="Ohta I."/>
            <person name="Ohta T."/>
            <person name="Okamoto M."/>
            <person name="Ono N."/>
            <person name="Saji S."/>
            <person name="Sakaguchi M."/>
            <person name="Sakai K."/>
            <person name="Shibata M."/>
            <person name="Shimokawa T."/>
            <person name="Song J."/>
            <person name="Takazaki Y."/>
            <person name="Terasawa K."/>
            <person name="Tsugane M."/>
            <person name="Tsuji K."/>
            <person name="Ueda S."/>
            <person name="Waki K."/>
            <person name="Yamagata H."/>
            <person name="Yamamoto M."/>
            <person name="Yamamoto S."/>
            <person name="Yamane H."/>
            <person name="Yoshiki S."/>
            <person name="Yoshihara R."/>
            <person name="Yukawa K."/>
            <person name="Zhong H."/>
            <person name="Yano M."/>
            <person name="Yuan Q."/>
            <person name="Ouyang S."/>
            <person name="Liu J."/>
            <person name="Jones K.M."/>
            <person name="Gansberger K."/>
            <person name="Moffat K."/>
            <person name="Hill J."/>
            <person name="Bera J."/>
            <person name="Fadrosh D."/>
            <person name="Jin S."/>
            <person name="Johri S."/>
            <person name="Kim M."/>
            <person name="Overton L."/>
            <person name="Reardon M."/>
            <person name="Tsitrin T."/>
            <person name="Vuong H."/>
            <person name="Weaver B."/>
            <person name="Ciecko A."/>
            <person name="Tallon L."/>
            <person name="Jackson J."/>
            <person name="Pai G."/>
            <person name="Aken S.V."/>
            <person name="Utterback T."/>
            <person name="Reidmuller S."/>
            <person name="Feldblyum T."/>
            <person name="Hsiao J."/>
            <person name="Zismann V."/>
            <person name="Iobst S."/>
            <person name="de Vazeille A.R."/>
            <person name="Buell C.R."/>
            <person name="Ying K."/>
            <person name="Li Y."/>
            <person name="Lu T."/>
            <person name="Huang Y."/>
            <person name="Zhao Q."/>
            <person name="Feng Q."/>
            <person name="Zhang L."/>
            <person name="Zhu J."/>
            <person name="Weng Q."/>
            <person name="Mu J."/>
            <person name="Lu Y."/>
            <person name="Fan D."/>
            <person name="Liu Y."/>
            <person name="Guan J."/>
            <person name="Zhang Y."/>
            <person name="Yu S."/>
            <person name="Liu X."/>
            <person name="Zhang Y."/>
            <person name="Hong G."/>
            <person name="Han B."/>
            <person name="Choisne N."/>
            <person name="Demange N."/>
            <person name="Orjeda G."/>
            <person name="Samain S."/>
            <person name="Cattolico L."/>
            <person name="Pelletier E."/>
            <person name="Couloux A."/>
            <person name="Segurens B."/>
            <person name="Wincker P."/>
            <person name="D'Hont A."/>
            <person name="Scarpelli C."/>
            <person name="Weissenbach J."/>
            <person name="Salanoubat M."/>
            <person name="Quetier F."/>
            <person name="Yu Y."/>
            <person name="Kim H.R."/>
            <person name="Rambo T."/>
            <person name="Currie J."/>
            <person name="Collura K."/>
            <person name="Luo M."/>
            <person name="Yang T."/>
            <person name="Ammiraju J.S.S."/>
            <person name="Engler F."/>
            <person name="Soderlund C."/>
            <person name="Wing R.A."/>
            <person name="Palmer L.E."/>
            <person name="de la Bastide M."/>
            <person name="Spiegel L."/>
            <person name="Nascimento L."/>
            <person name="Zutavern T."/>
            <person name="O'Shaughnessy A."/>
            <person name="Dike S."/>
            <person name="Dedhia N."/>
            <person name="Preston R."/>
            <person name="Balija V."/>
            <person name="McCombie W.R."/>
            <person name="Chow T."/>
            <person name="Chen H."/>
            <person name="Chung M."/>
            <person name="Chen C."/>
            <person name="Shaw J."/>
            <person name="Wu H."/>
            <person name="Hsiao K."/>
            <person name="Chao Y."/>
            <person name="Chu M."/>
            <person name="Cheng C."/>
            <person name="Hour A."/>
            <person name="Lee P."/>
            <person name="Lin S."/>
            <person name="Lin Y."/>
            <person name="Liou J."/>
            <person name="Liu S."/>
            <person name="Hsing Y."/>
            <person name="Raghuvanshi S."/>
            <person name="Mohanty A."/>
            <person name="Bharti A.K."/>
            <person name="Gaur A."/>
            <person name="Gupta V."/>
            <person name="Kumar D."/>
            <person name="Ravi V."/>
            <person name="Vij S."/>
            <person name="Kapur A."/>
            <person name="Khurana P."/>
            <person name="Khurana P."/>
            <person name="Khurana J.P."/>
            <person name="Tyagi A.K."/>
            <person name="Gaikwad K."/>
            <person name="Singh A."/>
            <person name="Dalal V."/>
            <person name="Srivastava S."/>
            <person name="Dixit A."/>
            <person name="Pal A.K."/>
            <person name="Ghazi I.A."/>
            <person name="Yadav M."/>
            <person name="Pandit A."/>
            <person name="Bhargava A."/>
            <person name="Sureshbabu K."/>
            <person name="Batra K."/>
            <person name="Sharma T.R."/>
            <person name="Mohapatra T."/>
            <person name="Singh N.K."/>
            <person name="Messing J."/>
            <person name="Nelson A.B."/>
            <person name="Fuks G."/>
            <person name="Kavchok S."/>
            <person name="Keizer G."/>
            <person name="Linton E."/>
            <person name="Llaca V."/>
            <person name="Song R."/>
            <person name="Tanyolac B."/>
            <person name="Young S."/>
            <person name="Ho-Il K."/>
            <person name="Hahn J.H."/>
            <person name="Sangsakoo G."/>
            <person name="Vanavichit A."/>
            <person name="de Mattos Luiz.A.T."/>
            <person name="Zimmer P.D."/>
            <person name="Malone G."/>
            <person name="Dellagostin O."/>
            <person name="de Oliveira A.C."/>
            <person name="Bevan M."/>
            <person name="Bancroft I."/>
            <person name="Minx P."/>
            <person name="Cordum H."/>
            <person name="Wilson R."/>
            <person name="Cheng Z."/>
            <person name="Jin W."/>
            <person name="Jiang J."/>
            <person name="Leong S.A."/>
            <person name="Iwama H."/>
            <person name="Gojobori T."/>
            <person name="Itoh T."/>
            <person name="Niimura Y."/>
            <person name="Fujii Y."/>
            <person name="Habara T."/>
            <person name="Sakai H."/>
            <person name="Sato Y."/>
            <person name="Wilson G."/>
            <person name="Kumar K."/>
            <person name="McCouch S."/>
            <person name="Juretic N."/>
            <person name="Hoen D."/>
            <person name="Wright S."/>
            <person name="Bruskiewich R."/>
            <person name="Bureau T."/>
            <person name="Miyao A."/>
            <person name="Hirochika H."/>
            <person name="Nishikawa T."/>
            <person name="Kadowaki K."/>
            <person name="Sugiura M."/>
            <person name="Burr B."/>
            <person name="Sasaki T."/>
        </authorList>
    </citation>
    <scope>NUCLEOTIDE SEQUENCE [LARGE SCALE GENOMIC DNA]</scope>
    <source>
        <strain evidence="3">cv. Nipponbare</strain>
    </source>
</reference>
<reference evidence="2 3" key="2">
    <citation type="journal article" date="2013" name="Plant Cell Physiol.">
        <title>Rice Annotation Project Database (RAP-DB): an integrative and interactive database for rice genomics.</title>
        <authorList>
            <person name="Sakai H."/>
            <person name="Lee S.S."/>
            <person name="Tanaka T."/>
            <person name="Numa H."/>
            <person name="Kim J."/>
            <person name="Kawahara Y."/>
            <person name="Wakimoto H."/>
            <person name="Yang C.C."/>
            <person name="Iwamoto M."/>
            <person name="Abe T."/>
            <person name="Yamada Y."/>
            <person name="Muto A."/>
            <person name="Inokuchi H."/>
            <person name="Ikemura T."/>
            <person name="Matsumoto T."/>
            <person name="Sasaki T."/>
            <person name="Itoh T."/>
        </authorList>
    </citation>
    <scope>NUCLEOTIDE SEQUENCE [LARGE SCALE GENOMIC DNA]</scope>
    <source>
        <strain evidence="3">cv. Nipponbare</strain>
    </source>
</reference>
<dbReference type="Proteomes" id="UP000059680">
    <property type="component" value="Chromosome 6"/>
</dbReference>
<name>A0A0N7KLI9_ORYSJ</name>